<dbReference type="AlphaFoldDB" id="A0A6V7VER2"/>
<dbReference type="EMBL" id="CAJEWN010000218">
    <property type="protein sequence ID" value="CAD2173469.1"/>
    <property type="molecule type" value="Genomic_DNA"/>
</dbReference>
<dbReference type="Proteomes" id="UP000580250">
    <property type="component" value="Unassembled WGS sequence"/>
</dbReference>
<reference evidence="1 2" key="1">
    <citation type="submission" date="2020-08" db="EMBL/GenBank/DDBJ databases">
        <authorList>
            <person name="Koutsovoulos G."/>
            <person name="Danchin GJ E."/>
        </authorList>
    </citation>
    <scope>NUCLEOTIDE SEQUENCE [LARGE SCALE GENOMIC DNA]</scope>
</reference>
<evidence type="ECO:0000313" key="2">
    <source>
        <dbReference type="Proteomes" id="UP000580250"/>
    </source>
</evidence>
<protein>
    <submittedName>
        <fullName evidence="1">Uncharacterized protein</fullName>
    </submittedName>
</protein>
<proteinExistence type="predicted"/>
<accession>A0A6V7VER2</accession>
<name>A0A6V7VER2_MELEN</name>
<sequence length="50" mass="5460">MEGVCDGKDTKYIDGRCCVAKKEPPTTTTTKPSTTTPLGLYVNGRFFMSL</sequence>
<gene>
    <name evidence="1" type="ORF">MENT_LOCUS25079</name>
</gene>
<organism evidence="1 2">
    <name type="scientific">Meloidogyne enterolobii</name>
    <name type="common">Root-knot nematode worm</name>
    <name type="synonym">Meloidogyne mayaguensis</name>
    <dbReference type="NCBI Taxonomy" id="390850"/>
    <lineage>
        <taxon>Eukaryota</taxon>
        <taxon>Metazoa</taxon>
        <taxon>Ecdysozoa</taxon>
        <taxon>Nematoda</taxon>
        <taxon>Chromadorea</taxon>
        <taxon>Rhabditida</taxon>
        <taxon>Tylenchina</taxon>
        <taxon>Tylenchomorpha</taxon>
        <taxon>Tylenchoidea</taxon>
        <taxon>Meloidogynidae</taxon>
        <taxon>Meloidogyninae</taxon>
        <taxon>Meloidogyne</taxon>
    </lineage>
</organism>
<evidence type="ECO:0000313" key="1">
    <source>
        <dbReference type="EMBL" id="CAD2173469.1"/>
    </source>
</evidence>
<comment type="caution">
    <text evidence="1">The sequence shown here is derived from an EMBL/GenBank/DDBJ whole genome shotgun (WGS) entry which is preliminary data.</text>
</comment>